<dbReference type="EMBL" id="KB206565">
    <property type="protein sequence ID" value="ELP89890.1"/>
    <property type="molecule type" value="Genomic_DNA"/>
</dbReference>
<dbReference type="GO" id="GO:0005524">
    <property type="term" value="F:ATP binding"/>
    <property type="evidence" value="ECO:0007669"/>
    <property type="project" value="UniProtKB-UniRule"/>
</dbReference>
<dbReference type="RefSeq" id="XP_004256661.1">
    <property type="nucleotide sequence ID" value="XM_004256613.1"/>
</dbReference>
<organism evidence="7 8">
    <name type="scientific">Entamoeba invadens IP1</name>
    <dbReference type="NCBI Taxonomy" id="370355"/>
    <lineage>
        <taxon>Eukaryota</taxon>
        <taxon>Amoebozoa</taxon>
        <taxon>Evosea</taxon>
        <taxon>Archamoebae</taxon>
        <taxon>Mastigamoebida</taxon>
        <taxon>Entamoebidae</taxon>
        <taxon>Entamoeba</taxon>
    </lineage>
</organism>
<dbReference type="PROSITE" id="PS50011">
    <property type="entry name" value="PROTEIN_KINASE_DOM"/>
    <property type="match status" value="1"/>
</dbReference>
<evidence type="ECO:0000313" key="7">
    <source>
        <dbReference type="EMBL" id="ELP89890.1"/>
    </source>
</evidence>
<dbReference type="Pfam" id="PF07714">
    <property type="entry name" value="PK_Tyr_Ser-Thr"/>
    <property type="match status" value="1"/>
</dbReference>
<dbReference type="InterPro" id="IPR008271">
    <property type="entry name" value="Ser/Thr_kinase_AS"/>
</dbReference>
<dbReference type="KEGG" id="eiv:EIN_462660"/>
<feature type="binding site" evidence="4">
    <location>
        <position position="487"/>
    </location>
    <ligand>
        <name>ATP</name>
        <dbReference type="ChEBI" id="CHEBI:30616"/>
    </ligand>
</feature>
<keyword evidence="1" id="KW-0723">Serine/threonine-protein kinase</keyword>
<dbReference type="Proteomes" id="UP000014680">
    <property type="component" value="Unassembled WGS sequence"/>
</dbReference>
<protein>
    <submittedName>
        <fullName evidence="7">Protein serine/threonine kinase, putative</fullName>
        <ecNumber evidence="7">2.7.11.25</ecNumber>
    </submittedName>
</protein>
<dbReference type="InterPro" id="IPR011009">
    <property type="entry name" value="Kinase-like_dom_sf"/>
</dbReference>
<evidence type="ECO:0000313" key="8">
    <source>
        <dbReference type="Proteomes" id="UP000014680"/>
    </source>
</evidence>
<dbReference type="PROSITE" id="PS00108">
    <property type="entry name" value="PROTEIN_KINASE_ST"/>
    <property type="match status" value="1"/>
</dbReference>
<keyword evidence="7" id="KW-0418">Kinase</keyword>
<dbReference type="Gene3D" id="3.30.200.20">
    <property type="entry name" value="Phosphorylase Kinase, domain 1"/>
    <property type="match status" value="1"/>
</dbReference>
<dbReference type="Gene3D" id="2.10.220.10">
    <property type="entry name" value="Hormone Receptor, Insulin-like Growth Factor Receptor 1, Chain A, domain 2"/>
    <property type="match status" value="2"/>
</dbReference>
<dbReference type="EC" id="2.7.11.25" evidence="7"/>
<dbReference type="OrthoDB" id="311164at2759"/>
<dbReference type="CDD" id="cd13999">
    <property type="entry name" value="STKc_MAP3K-like"/>
    <property type="match status" value="1"/>
</dbReference>
<evidence type="ECO:0000256" key="2">
    <source>
        <dbReference type="ARBA" id="ARBA00022741"/>
    </source>
</evidence>
<evidence type="ECO:0000259" key="6">
    <source>
        <dbReference type="PROSITE" id="PS50011"/>
    </source>
</evidence>
<dbReference type="SUPFAM" id="SSF57184">
    <property type="entry name" value="Growth factor receptor domain"/>
    <property type="match status" value="2"/>
</dbReference>
<dbReference type="InterPro" id="IPR006212">
    <property type="entry name" value="Furin_repeat"/>
</dbReference>
<dbReference type="InterPro" id="IPR000719">
    <property type="entry name" value="Prot_kinase_dom"/>
</dbReference>
<dbReference type="AlphaFoldDB" id="A0A0A1U6F9"/>
<dbReference type="VEuPathDB" id="AmoebaDB:EIN_462660"/>
<proteinExistence type="predicted"/>
<dbReference type="PANTHER" id="PTHR45756">
    <property type="entry name" value="PALMITOYLTRANSFERASE"/>
    <property type="match status" value="1"/>
</dbReference>
<gene>
    <name evidence="7" type="ORF">EIN_462660</name>
</gene>
<evidence type="ECO:0000256" key="4">
    <source>
        <dbReference type="PROSITE-ProRule" id="PRU10141"/>
    </source>
</evidence>
<evidence type="ECO:0000256" key="5">
    <source>
        <dbReference type="SAM" id="Phobius"/>
    </source>
</evidence>
<dbReference type="PROSITE" id="PS00107">
    <property type="entry name" value="PROTEIN_KINASE_ATP"/>
    <property type="match status" value="1"/>
</dbReference>
<dbReference type="GO" id="GO:0004709">
    <property type="term" value="F:MAP kinase kinase kinase activity"/>
    <property type="evidence" value="ECO:0007669"/>
    <property type="project" value="UniProtKB-EC"/>
</dbReference>
<name>A0A0A1U6F9_ENTIV</name>
<dbReference type="PANTHER" id="PTHR45756:SF1">
    <property type="entry name" value="PROTEIN KINASE DOMAIN CONTAINING PROTEIN"/>
    <property type="match status" value="1"/>
</dbReference>
<accession>A0A0A1U6F9</accession>
<keyword evidence="3 4" id="KW-0067">ATP-binding</keyword>
<keyword evidence="5" id="KW-0472">Membrane</keyword>
<keyword evidence="5" id="KW-1133">Transmembrane helix</keyword>
<reference evidence="7 8" key="1">
    <citation type="submission" date="2012-10" db="EMBL/GenBank/DDBJ databases">
        <authorList>
            <person name="Zafar N."/>
            <person name="Inman J."/>
            <person name="Hall N."/>
            <person name="Lorenzi H."/>
            <person name="Caler E."/>
        </authorList>
    </citation>
    <scope>NUCLEOTIDE SEQUENCE [LARGE SCALE GENOMIC DNA]</scope>
    <source>
        <strain evidence="7 8">IP1</strain>
    </source>
</reference>
<dbReference type="InterPro" id="IPR009030">
    <property type="entry name" value="Growth_fac_rcpt_cys_sf"/>
</dbReference>
<dbReference type="Gene3D" id="1.10.510.10">
    <property type="entry name" value="Transferase(Phosphotransferase) domain 1"/>
    <property type="match status" value="1"/>
</dbReference>
<keyword evidence="5" id="KW-0812">Transmembrane</keyword>
<dbReference type="GeneID" id="14888846"/>
<keyword evidence="8" id="KW-1185">Reference proteome</keyword>
<keyword evidence="7" id="KW-0808">Transferase</keyword>
<feature type="transmembrane region" description="Helical" evidence="5">
    <location>
        <begin position="274"/>
        <end position="299"/>
    </location>
</feature>
<dbReference type="SUPFAM" id="SSF56112">
    <property type="entry name" value="Protein kinase-like (PK-like)"/>
    <property type="match status" value="1"/>
</dbReference>
<dbReference type="SMART" id="SM00261">
    <property type="entry name" value="FU"/>
    <property type="match status" value="3"/>
</dbReference>
<evidence type="ECO:0000256" key="1">
    <source>
        <dbReference type="ARBA" id="ARBA00022527"/>
    </source>
</evidence>
<keyword evidence="2 4" id="KW-0547">Nucleotide-binding</keyword>
<dbReference type="InterPro" id="IPR017441">
    <property type="entry name" value="Protein_kinase_ATP_BS"/>
</dbReference>
<sequence length="730" mass="83805">MFELSRGVCRNNTKRNTCCEKEIPDCTRYFNGRCIQCSNKSALYNNTCIKREENCQTESPNGLCIRCSDGYFLNNIFCEKCNDTCSTCLDRNTCLSCINSSFYISRNVCKSQEDLVNTCVQYNVNGGCFMCADGYYTHEKSCDECSDECLTCFLSSTQCTRCSQNYYKNVSGVCKPKSDIIGCSVPITENGCSKCLDGFYNKQNECFLCNETCLTCRDDSTCTSCTNNKIFKNEKCYSSADVAHCRKVNNSKCVACEDDWVPSQDGKYCAERKTWWICVTFSICIVLFIILILLFIVVMSKVMMIRRFKNTQKKLNAVFEITKGTHFEKKMEYNVCASKATLTFSKHFEVLESSEDQAIKVLEKSSLSFVVANKGKKTVRVEIVSPKSLKYTMTVTPKLLLLRKNEGTTVSVSVIPKCTTKVEGKLNLIINLLELNKKAIDEIGFSFETEISNKLDYDDIVIEKKIGEGAFGVVYKGVYRRNIVAVKQVKEQHHSYEVFKDFEKEVSMLDKFRSDYIVHFYGAVFIPKQLCMVTEYATCGSLKRVMETYTWQQVSLKLKIKMMLDCSLGISYLHNNGILHRDIKPDNVLVFSFEDFDDSKTPNAKLSDFGSSRNFNQMMTNMTFTKGIGSPVYMAPEMLSQQHYKKQADIYSFAITMYETFSWEDAYKGDAFEYMWSIASFVMDGKRLEKHKRMTDEIFNVIQKCWDQDKNKRLTIDQLVETLHKLYFKS</sequence>
<evidence type="ECO:0000256" key="3">
    <source>
        <dbReference type="ARBA" id="ARBA00022840"/>
    </source>
</evidence>
<dbReference type="InterPro" id="IPR053215">
    <property type="entry name" value="TKL_Ser/Thr_kinase"/>
</dbReference>
<feature type="domain" description="Protein kinase" evidence="6">
    <location>
        <begin position="460"/>
        <end position="727"/>
    </location>
</feature>
<dbReference type="SMART" id="SM00220">
    <property type="entry name" value="S_TKc"/>
    <property type="match status" value="1"/>
</dbReference>
<dbReference type="InterPro" id="IPR001245">
    <property type="entry name" value="Ser-Thr/Tyr_kinase_cat_dom"/>
</dbReference>